<dbReference type="InterPro" id="IPR052389">
    <property type="entry name" value="Sec_Metab_Biosynth-Assoc"/>
</dbReference>
<feature type="domain" description="Acyl-CoA thioesterase-like N-terminal HotDog" evidence="1">
    <location>
        <begin position="30"/>
        <end position="115"/>
    </location>
</feature>
<dbReference type="InterPro" id="IPR029069">
    <property type="entry name" value="HotDog_dom_sf"/>
</dbReference>
<dbReference type="InterPro" id="IPR049449">
    <property type="entry name" value="TesB_ACOT8-like_N"/>
</dbReference>
<dbReference type="InterPro" id="IPR042171">
    <property type="entry name" value="Acyl-CoA_hotdog"/>
</dbReference>
<gene>
    <name evidence="3" type="ORF">ACFQGD_30725</name>
</gene>
<dbReference type="PANTHER" id="PTHR38110">
    <property type="entry name" value="CHROMOSOME 23, WHOLE GENOME SHOTGUN SEQUENCE"/>
    <property type="match status" value="1"/>
</dbReference>
<comment type="caution">
    <text evidence="3">The sequence shown here is derived from an EMBL/GenBank/DDBJ whole genome shotgun (WGS) entry which is preliminary data.</text>
</comment>
<dbReference type="Proteomes" id="UP001596337">
    <property type="component" value="Unassembled WGS sequence"/>
</dbReference>
<dbReference type="Pfam" id="PF20789">
    <property type="entry name" value="4HBT_3C"/>
    <property type="match status" value="1"/>
</dbReference>
<dbReference type="Gene3D" id="2.40.160.210">
    <property type="entry name" value="Acyl-CoA thioesterase, double hotdog domain"/>
    <property type="match status" value="1"/>
</dbReference>
<dbReference type="SUPFAM" id="SSF54637">
    <property type="entry name" value="Thioesterase/thiol ester dehydrase-isomerase"/>
    <property type="match status" value="2"/>
</dbReference>
<sequence>MKAAAEQAVQFAAASAPRSLGDGTFTTTLRPEWSVGGHPHAGFLVALLARAAVAVVAEHAEMASDPISISVEFLRATSLGPALLRTDVRKAGGQTTVVGVRLEQRGRCCVEATVMISRLPGQRSVWSELPVMPAEPPSNAIALAGPQAGDVARLTENCEVRLDASTALFLAGRRSPVAARNAKVPRLRLRLWVRPKSGAIDLYFALLAGDLSPPVPSNLGHGGYAPPVQLTALVRARPSPGWLRVHVDSRAVNRPWFDSDATVIDATGQLVCQMRQLAVTPGR</sequence>
<name>A0ABW2C8N5_9PSEU</name>
<evidence type="ECO:0000313" key="4">
    <source>
        <dbReference type="Proteomes" id="UP001596337"/>
    </source>
</evidence>
<reference evidence="4" key="1">
    <citation type="journal article" date="2019" name="Int. J. Syst. Evol. Microbiol.">
        <title>The Global Catalogue of Microorganisms (GCM) 10K type strain sequencing project: providing services to taxonomists for standard genome sequencing and annotation.</title>
        <authorList>
            <consortium name="The Broad Institute Genomics Platform"/>
            <consortium name="The Broad Institute Genome Sequencing Center for Infectious Disease"/>
            <person name="Wu L."/>
            <person name="Ma J."/>
        </authorList>
    </citation>
    <scope>NUCLEOTIDE SEQUENCE [LARGE SCALE GENOMIC DNA]</scope>
    <source>
        <strain evidence="4">KCTC 32255</strain>
    </source>
</reference>
<keyword evidence="4" id="KW-1185">Reference proteome</keyword>
<dbReference type="Pfam" id="PF13622">
    <property type="entry name" value="4HBT_3"/>
    <property type="match status" value="1"/>
</dbReference>
<organism evidence="3 4">
    <name type="scientific">Haloechinothrix salitolerans</name>
    <dbReference type="NCBI Taxonomy" id="926830"/>
    <lineage>
        <taxon>Bacteria</taxon>
        <taxon>Bacillati</taxon>
        <taxon>Actinomycetota</taxon>
        <taxon>Actinomycetes</taxon>
        <taxon>Pseudonocardiales</taxon>
        <taxon>Pseudonocardiaceae</taxon>
        <taxon>Haloechinothrix</taxon>
    </lineage>
</organism>
<dbReference type="RefSeq" id="WP_345391202.1">
    <property type="nucleotide sequence ID" value="NZ_BAABLA010000007.1"/>
</dbReference>
<feature type="domain" description="Acyl-CoA thioesterase-like C-terminal" evidence="2">
    <location>
        <begin position="151"/>
        <end position="279"/>
    </location>
</feature>
<dbReference type="PANTHER" id="PTHR38110:SF1">
    <property type="entry name" value="THIOESTERASE DOMAIN-CONTAINING PROTEIN"/>
    <property type="match status" value="1"/>
</dbReference>
<evidence type="ECO:0000313" key="3">
    <source>
        <dbReference type="EMBL" id="MFC6871506.1"/>
    </source>
</evidence>
<evidence type="ECO:0000259" key="2">
    <source>
        <dbReference type="Pfam" id="PF20789"/>
    </source>
</evidence>
<proteinExistence type="predicted"/>
<protein>
    <submittedName>
        <fullName evidence="3">Thioesterase family protein</fullName>
    </submittedName>
</protein>
<dbReference type="InterPro" id="IPR049450">
    <property type="entry name" value="ACOT8-like_C"/>
</dbReference>
<dbReference type="EMBL" id="JBHSXX010000001">
    <property type="protein sequence ID" value="MFC6871506.1"/>
    <property type="molecule type" value="Genomic_DNA"/>
</dbReference>
<accession>A0ABW2C8N5</accession>
<evidence type="ECO:0000259" key="1">
    <source>
        <dbReference type="Pfam" id="PF13622"/>
    </source>
</evidence>